<evidence type="ECO:0000313" key="2">
    <source>
        <dbReference type="Proteomes" id="UP000075573"/>
    </source>
</evidence>
<dbReference type="Proteomes" id="UP000075573">
    <property type="component" value="Unassembled WGS sequence"/>
</dbReference>
<evidence type="ECO:0000313" key="1">
    <source>
        <dbReference type="EMBL" id="KXV00012.1"/>
    </source>
</evidence>
<protein>
    <submittedName>
        <fullName evidence="1">Uncharacterized protein</fullName>
    </submittedName>
</protein>
<dbReference type="RefSeq" id="WP_062497253.1">
    <property type="nucleotide sequence ID" value="NZ_LHZB01000118.1"/>
</dbReference>
<dbReference type="PATRIC" id="fig|442.7.peg.3274"/>
<dbReference type="EMBL" id="LHZB01000118">
    <property type="protein sequence ID" value="KXV00012.1"/>
    <property type="molecule type" value="Genomic_DNA"/>
</dbReference>
<organism evidence="1 2">
    <name type="scientific">Gluconobacter potus</name>
    <dbReference type="NCBI Taxonomy" id="2724927"/>
    <lineage>
        <taxon>Bacteria</taxon>
        <taxon>Pseudomonadati</taxon>
        <taxon>Pseudomonadota</taxon>
        <taxon>Alphaproteobacteria</taxon>
        <taxon>Acetobacterales</taxon>
        <taxon>Acetobacteraceae</taxon>
        <taxon>Gluconobacter</taxon>
    </lineage>
</organism>
<sequence length="255" mass="27075">MNIKQTQERAFGNIINALGASKQELALVSPSPSVQNMAIRQAVFESSRVSSRKTVTLMPVSDILSLYPADYAGQSRTDASLPVLKLRQENDDEGILNVTGAVGLDAIRAHAGSDALIPVELEFPDSPGRKDDGLWNLMTTPPHSLVGFSYDGPASVVSLPAPATSARLNGVDEDVAQSIGAASDALYAVMSFVPRCPRTAGNPAGDAAEEWASKRSSLRLMETGPERLMKKAVDIAMADKLGDELINRGVLAMAR</sequence>
<comment type="caution">
    <text evidence="1">The sequence shown here is derived from an EMBL/GenBank/DDBJ whole genome shotgun (WGS) entry which is preliminary data.</text>
</comment>
<proteinExistence type="predicted"/>
<reference evidence="1 2" key="1">
    <citation type="submission" date="2015-06" db="EMBL/GenBank/DDBJ databases">
        <title>Improved classification and identification of acetic acid bacteria using matrix-assisted laser desorption/ionization time-of-flight mass spectrometry; Gluconobacter nephelii and Gluconobacter uchimurae are later heterotypic synonyms of Gluconobacter japonicus and Gluconobacter oxydans, respectively.</title>
        <authorList>
            <person name="Li L."/>
            <person name="Cleenwerck I."/>
            <person name="De Vuyst L."/>
            <person name="Vandamme P."/>
        </authorList>
    </citation>
    <scope>NUCLEOTIDE SEQUENCE [LARGE SCALE GENOMIC DNA]</scope>
    <source>
        <strain evidence="1 2">LMG 1764</strain>
    </source>
</reference>
<accession>A0A149QRT5</accession>
<name>A0A149QRT5_9PROT</name>
<dbReference type="AlphaFoldDB" id="A0A149QRT5"/>
<gene>
    <name evidence="1" type="ORF">AD929_12285</name>
</gene>